<reference evidence="1 2" key="1">
    <citation type="submission" date="2020-02" db="EMBL/GenBank/DDBJ databases">
        <title>Genomic and physiological characterization of two novel Nitrospinaceae genera.</title>
        <authorList>
            <person name="Mueller A.J."/>
            <person name="Jung M.-Y."/>
            <person name="Strachan C.R."/>
            <person name="Herbold C.W."/>
            <person name="Kirkegaard R.H."/>
            <person name="Daims H."/>
        </authorList>
    </citation>
    <scope>NUCLEOTIDE SEQUENCE [LARGE SCALE GENOMIC DNA]</scope>
    <source>
        <strain evidence="1">EB</strain>
    </source>
</reference>
<dbReference type="GO" id="GO:0031267">
    <property type="term" value="F:small GTPase binding"/>
    <property type="evidence" value="ECO:0007669"/>
    <property type="project" value="TreeGrafter"/>
</dbReference>
<name>A0A7T0BX56_9BACT</name>
<evidence type="ECO:0000313" key="1">
    <source>
        <dbReference type="EMBL" id="QPJ62564.1"/>
    </source>
</evidence>
<organism evidence="1 2">
    <name type="scientific">Candidatus Nitronauta litoralis</name>
    <dbReference type="NCBI Taxonomy" id="2705533"/>
    <lineage>
        <taxon>Bacteria</taxon>
        <taxon>Pseudomonadati</taxon>
        <taxon>Nitrospinota/Tectimicrobiota group</taxon>
        <taxon>Nitrospinota</taxon>
        <taxon>Nitrospinia</taxon>
        <taxon>Nitrospinales</taxon>
        <taxon>Nitrospinaceae</taxon>
        <taxon>Candidatus Nitronauta</taxon>
    </lineage>
</organism>
<accession>A0A7T0BX56</accession>
<dbReference type="KEGG" id="nli:G3M70_12050"/>
<protein>
    <submittedName>
        <fullName evidence="1">Uncharacterized protein</fullName>
    </submittedName>
</protein>
<dbReference type="PANTHER" id="PTHR24113:SF15">
    <property type="entry name" value="NACHT DOMAIN-CONTAINING PROTEIN"/>
    <property type="match status" value="1"/>
</dbReference>
<gene>
    <name evidence="1" type="ORF">G3M70_12050</name>
</gene>
<dbReference type="GO" id="GO:0048471">
    <property type="term" value="C:perinuclear region of cytoplasm"/>
    <property type="evidence" value="ECO:0007669"/>
    <property type="project" value="TreeGrafter"/>
</dbReference>
<dbReference type="SUPFAM" id="SSF52047">
    <property type="entry name" value="RNI-like"/>
    <property type="match status" value="1"/>
</dbReference>
<dbReference type="GO" id="GO:0005096">
    <property type="term" value="F:GTPase activator activity"/>
    <property type="evidence" value="ECO:0007669"/>
    <property type="project" value="InterPro"/>
</dbReference>
<dbReference type="Proteomes" id="UP000594688">
    <property type="component" value="Chromosome"/>
</dbReference>
<proteinExistence type="predicted"/>
<dbReference type="GO" id="GO:0006913">
    <property type="term" value="P:nucleocytoplasmic transport"/>
    <property type="evidence" value="ECO:0007669"/>
    <property type="project" value="TreeGrafter"/>
</dbReference>
<dbReference type="GO" id="GO:0005829">
    <property type="term" value="C:cytosol"/>
    <property type="evidence" value="ECO:0007669"/>
    <property type="project" value="TreeGrafter"/>
</dbReference>
<dbReference type="AlphaFoldDB" id="A0A7T0BX56"/>
<dbReference type="InterPro" id="IPR001611">
    <property type="entry name" value="Leu-rich_rpt"/>
</dbReference>
<dbReference type="PANTHER" id="PTHR24113">
    <property type="entry name" value="RAN GTPASE-ACTIVATING PROTEIN 1"/>
    <property type="match status" value="1"/>
</dbReference>
<dbReference type="EMBL" id="CP048685">
    <property type="protein sequence ID" value="QPJ62564.1"/>
    <property type="molecule type" value="Genomic_DNA"/>
</dbReference>
<dbReference type="Gene3D" id="3.80.10.10">
    <property type="entry name" value="Ribonuclease Inhibitor"/>
    <property type="match status" value="2"/>
</dbReference>
<dbReference type="Pfam" id="PF13516">
    <property type="entry name" value="LRR_6"/>
    <property type="match status" value="4"/>
</dbReference>
<dbReference type="InterPro" id="IPR027038">
    <property type="entry name" value="RanGap"/>
</dbReference>
<sequence>MAKKSTFTAKDWEKLVNDGTNYGDLGDEFTPKQKILFESIKDKKILKVQDAYAFSKQGKKEENHATELAELIASFEPVKKVTSFIITHNGLTPEALKILIDSDFVNDVEYLQLGSNELGDEGVQLIASTEKFKNVHTLNLECNGVGPEGAKALATSPYLNKIDYLSLVDNRVGEEGAYAIANSDNLASLTYLHLGGNRIKSEEAKEAVRQSKKLVNMKTLKIF</sequence>
<dbReference type="InterPro" id="IPR032675">
    <property type="entry name" value="LRR_dom_sf"/>
</dbReference>
<evidence type="ECO:0000313" key="2">
    <source>
        <dbReference type="Proteomes" id="UP000594688"/>
    </source>
</evidence>